<keyword evidence="2" id="KW-1003">Cell membrane</keyword>
<accession>A0A6J7I4K4</accession>
<evidence type="ECO:0000256" key="2">
    <source>
        <dbReference type="ARBA" id="ARBA00022475"/>
    </source>
</evidence>
<evidence type="ECO:0000256" key="3">
    <source>
        <dbReference type="ARBA" id="ARBA00022692"/>
    </source>
</evidence>
<proteinExistence type="predicted"/>
<evidence type="ECO:0000256" key="1">
    <source>
        <dbReference type="ARBA" id="ARBA00004651"/>
    </source>
</evidence>
<keyword evidence="4 6" id="KW-1133">Transmembrane helix</keyword>
<evidence type="ECO:0000256" key="6">
    <source>
        <dbReference type="SAM" id="Phobius"/>
    </source>
</evidence>
<sequence>MGIIGFLVFGLVVGAVARLIKPGKQNLSILATLGLGIVGSLIGGVVATLLGTGKFTELNVIGAIVAIVAAVLLIGVAESVTGKRSVRR</sequence>
<reference evidence="7" key="1">
    <citation type="submission" date="2020-05" db="EMBL/GenBank/DDBJ databases">
        <authorList>
            <person name="Chiriac C."/>
            <person name="Salcher M."/>
            <person name="Ghai R."/>
            <person name="Kavagutti S V."/>
        </authorList>
    </citation>
    <scope>NUCLEOTIDE SEQUENCE</scope>
</reference>
<dbReference type="AlphaFoldDB" id="A0A6J7I4K4"/>
<feature type="transmembrane region" description="Helical" evidence="6">
    <location>
        <begin position="27"/>
        <end position="51"/>
    </location>
</feature>
<dbReference type="GO" id="GO:0005886">
    <property type="term" value="C:plasma membrane"/>
    <property type="evidence" value="ECO:0007669"/>
    <property type="project" value="UniProtKB-SubCell"/>
</dbReference>
<dbReference type="EMBL" id="CAFBMQ010000291">
    <property type="protein sequence ID" value="CAB4925651.1"/>
    <property type="molecule type" value="Genomic_DNA"/>
</dbReference>
<dbReference type="PANTHER" id="PTHR33884">
    <property type="entry name" value="UPF0410 PROTEIN YMGE"/>
    <property type="match status" value="1"/>
</dbReference>
<evidence type="ECO:0000313" key="7">
    <source>
        <dbReference type="EMBL" id="CAB4925651.1"/>
    </source>
</evidence>
<comment type="subcellular location">
    <subcellularLocation>
        <location evidence="1">Cell membrane</location>
        <topology evidence="1">Multi-pass membrane protein</topology>
    </subcellularLocation>
</comment>
<name>A0A6J7I4K4_9ZZZZ</name>
<dbReference type="InterPro" id="IPR007341">
    <property type="entry name" value="Transgly_assoc"/>
</dbReference>
<protein>
    <submittedName>
        <fullName evidence="7">Unannotated protein</fullName>
    </submittedName>
</protein>
<organism evidence="7">
    <name type="scientific">freshwater metagenome</name>
    <dbReference type="NCBI Taxonomy" id="449393"/>
    <lineage>
        <taxon>unclassified sequences</taxon>
        <taxon>metagenomes</taxon>
        <taxon>ecological metagenomes</taxon>
    </lineage>
</organism>
<dbReference type="PANTHER" id="PTHR33884:SF3">
    <property type="entry name" value="UPF0410 PROTEIN YMGE"/>
    <property type="match status" value="1"/>
</dbReference>
<keyword evidence="3 6" id="KW-0812">Transmembrane</keyword>
<evidence type="ECO:0000256" key="5">
    <source>
        <dbReference type="ARBA" id="ARBA00023136"/>
    </source>
</evidence>
<evidence type="ECO:0000256" key="4">
    <source>
        <dbReference type="ARBA" id="ARBA00022989"/>
    </source>
</evidence>
<feature type="transmembrane region" description="Helical" evidence="6">
    <location>
        <begin position="58"/>
        <end position="77"/>
    </location>
</feature>
<keyword evidence="5 6" id="KW-0472">Membrane</keyword>
<gene>
    <name evidence="7" type="ORF">UFOPK3609_01648</name>
</gene>